<comment type="caution">
    <text evidence="2">The sequence shown here is derived from an EMBL/GenBank/DDBJ whole genome shotgun (WGS) entry which is preliminary data.</text>
</comment>
<feature type="region of interest" description="Disordered" evidence="1">
    <location>
        <begin position="32"/>
        <end position="138"/>
    </location>
</feature>
<proteinExistence type="predicted"/>
<reference evidence="3" key="1">
    <citation type="journal article" date="2023" name="Mol. Phylogenet. Evol.">
        <title>Genome-scale phylogeny and comparative genomics of the fungal order Sordariales.</title>
        <authorList>
            <person name="Hensen N."/>
            <person name="Bonometti L."/>
            <person name="Westerberg I."/>
            <person name="Brannstrom I.O."/>
            <person name="Guillou S."/>
            <person name="Cros-Aarteil S."/>
            <person name="Calhoun S."/>
            <person name="Haridas S."/>
            <person name="Kuo A."/>
            <person name="Mondo S."/>
            <person name="Pangilinan J."/>
            <person name="Riley R."/>
            <person name="LaButti K."/>
            <person name="Andreopoulos B."/>
            <person name="Lipzen A."/>
            <person name="Chen C."/>
            <person name="Yan M."/>
            <person name="Daum C."/>
            <person name="Ng V."/>
            <person name="Clum A."/>
            <person name="Steindorff A."/>
            <person name="Ohm R.A."/>
            <person name="Martin F."/>
            <person name="Silar P."/>
            <person name="Natvig D.O."/>
            <person name="Lalanne C."/>
            <person name="Gautier V."/>
            <person name="Ament-Velasquez S.L."/>
            <person name="Kruys A."/>
            <person name="Hutchinson M.I."/>
            <person name="Powell A.J."/>
            <person name="Barry K."/>
            <person name="Miller A.N."/>
            <person name="Grigoriev I.V."/>
            <person name="Debuchy R."/>
            <person name="Gladieux P."/>
            <person name="Hiltunen Thoren M."/>
            <person name="Johannesson H."/>
        </authorList>
    </citation>
    <scope>NUCLEOTIDE SEQUENCE [LARGE SCALE GENOMIC DNA]</scope>
    <source>
        <strain evidence="3">CBS 284.82</strain>
    </source>
</reference>
<organism evidence="2 3">
    <name type="scientific">Parachaetomium inaequale</name>
    <dbReference type="NCBI Taxonomy" id="2588326"/>
    <lineage>
        <taxon>Eukaryota</taxon>
        <taxon>Fungi</taxon>
        <taxon>Dikarya</taxon>
        <taxon>Ascomycota</taxon>
        <taxon>Pezizomycotina</taxon>
        <taxon>Sordariomycetes</taxon>
        <taxon>Sordariomycetidae</taxon>
        <taxon>Sordariales</taxon>
        <taxon>Chaetomiaceae</taxon>
        <taxon>Parachaetomium</taxon>
    </lineage>
</organism>
<protein>
    <submittedName>
        <fullName evidence="2">Uncharacterized protein</fullName>
    </submittedName>
</protein>
<gene>
    <name evidence="2" type="ORF">C8A01DRAFT_15007</name>
</gene>
<evidence type="ECO:0000256" key="1">
    <source>
        <dbReference type="SAM" id="MobiDB-lite"/>
    </source>
</evidence>
<accession>A0AAN6PJI4</accession>
<keyword evidence="3" id="KW-1185">Reference proteome</keyword>
<dbReference type="EMBL" id="MU854361">
    <property type="protein sequence ID" value="KAK4041248.1"/>
    <property type="molecule type" value="Genomic_DNA"/>
</dbReference>
<feature type="compositionally biased region" description="Basic and acidic residues" evidence="1">
    <location>
        <begin position="63"/>
        <end position="85"/>
    </location>
</feature>
<feature type="compositionally biased region" description="Basic and acidic residues" evidence="1">
    <location>
        <begin position="118"/>
        <end position="127"/>
    </location>
</feature>
<dbReference type="AlphaFoldDB" id="A0AAN6PJI4"/>
<name>A0AAN6PJI4_9PEZI</name>
<evidence type="ECO:0000313" key="2">
    <source>
        <dbReference type="EMBL" id="KAK4041248.1"/>
    </source>
</evidence>
<dbReference type="Proteomes" id="UP001303115">
    <property type="component" value="Unassembled WGS sequence"/>
</dbReference>
<evidence type="ECO:0000313" key="3">
    <source>
        <dbReference type="Proteomes" id="UP001303115"/>
    </source>
</evidence>
<sequence length="138" mass="14513">MSNMFASRKIPLMVAAGVFTGLLYTTYGAKQQPRPLATHDASSQAPVSETIQRAAGTGGARARTPDEVHALRESEYDPRDTRLHSSDPSAASKRNPAKVRGDLGGDETTVGGGGQGKHIGEREEGKAGDLPWKKIGGS</sequence>
<feature type="compositionally biased region" description="Polar residues" evidence="1">
    <location>
        <begin position="40"/>
        <end position="51"/>
    </location>
</feature>